<keyword evidence="2" id="KW-1185">Reference proteome</keyword>
<name>A0ABN9AYC6_9NEOB</name>
<evidence type="ECO:0000313" key="2">
    <source>
        <dbReference type="Proteomes" id="UP001162483"/>
    </source>
</evidence>
<evidence type="ECO:0000313" key="1">
    <source>
        <dbReference type="EMBL" id="CAI9540463.1"/>
    </source>
</evidence>
<protein>
    <submittedName>
        <fullName evidence="1">Uncharacterized protein</fullName>
    </submittedName>
</protein>
<reference evidence="1" key="1">
    <citation type="submission" date="2023-05" db="EMBL/GenBank/DDBJ databases">
        <authorList>
            <person name="Stuckert A."/>
        </authorList>
    </citation>
    <scope>NUCLEOTIDE SEQUENCE</scope>
</reference>
<gene>
    <name evidence="1" type="ORF">SPARVUS_LOCUS1752197</name>
</gene>
<comment type="caution">
    <text evidence="1">The sequence shown here is derived from an EMBL/GenBank/DDBJ whole genome shotgun (WGS) entry which is preliminary data.</text>
</comment>
<accession>A0ABN9AYC6</accession>
<sequence>MPFLCSVCRIVSQETITPVWLFTSLATCPPEDLPSFLTRPCFAIRRCVTDNCVKMLLSSC</sequence>
<proteinExistence type="predicted"/>
<dbReference type="EMBL" id="CATNWA010001516">
    <property type="protein sequence ID" value="CAI9540463.1"/>
    <property type="molecule type" value="Genomic_DNA"/>
</dbReference>
<organism evidence="1 2">
    <name type="scientific">Staurois parvus</name>
    <dbReference type="NCBI Taxonomy" id="386267"/>
    <lineage>
        <taxon>Eukaryota</taxon>
        <taxon>Metazoa</taxon>
        <taxon>Chordata</taxon>
        <taxon>Craniata</taxon>
        <taxon>Vertebrata</taxon>
        <taxon>Euteleostomi</taxon>
        <taxon>Amphibia</taxon>
        <taxon>Batrachia</taxon>
        <taxon>Anura</taxon>
        <taxon>Neobatrachia</taxon>
        <taxon>Ranoidea</taxon>
        <taxon>Ranidae</taxon>
        <taxon>Staurois</taxon>
    </lineage>
</organism>
<dbReference type="Proteomes" id="UP001162483">
    <property type="component" value="Unassembled WGS sequence"/>
</dbReference>